<comment type="caution">
    <text evidence="1">The sequence shown here is derived from an EMBL/GenBank/DDBJ whole genome shotgun (WGS) entry which is preliminary data.</text>
</comment>
<dbReference type="EMBL" id="JARQAZ010000002">
    <property type="protein sequence ID" value="MDT2769611.1"/>
    <property type="molecule type" value="Genomic_DNA"/>
</dbReference>
<name>A0ABU3FEY9_9ENTE</name>
<dbReference type="RefSeq" id="WP_311815260.1">
    <property type="nucleotide sequence ID" value="NZ_JARQAZ010000002.1"/>
</dbReference>
<proteinExistence type="predicted"/>
<evidence type="ECO:0000313" key="2">
    <source>
        <dbReference type="Proteomes" id="UP001269061"/>
    </source>
</evidence>
<sequence length="180" mass="20292">MAIYEKGLNHLKSRLNQPIGNYQCYAVAAEFSGIMCGPDLGAGTYFDQLDPVDDELIYSASDIGIAYKWEEFGWTVLMNPQYEDLKVGSILCYERNVKISDDFITHEEYGHCGVIRSLENDKIQTYEQKGEKGEVVAEYDRDFFGSDTIASVIISPDFSGTPTDFIHGQAPMENEEEEID</sequence>
<gene>
    <name evidence="1" type="ORF">P7H46_02015</name>
</gene>
<dbReference type="Gene3D" id="3.90.1720.60">
    <property type="match status" value="1"/>
</dbReference>
<accession>A0ABU3FEY9</accession>
<organism evidence="1 2">
    <name type="scientific">Enterococcus pseudoavium</name>
    <dbReference type="NCBI Taxonomy" id="44007"/>
    <lineage>
        <taxon>Bacteria</taxon>
        <taxon>Bacillati</taxon>
        <taxon>Bacillota</taxon>
        <taxon>Bacilli</taxon>
        <taxon>Lactobacillales</taxon>
        <taxon>Enterococcaceae</taxon>
        <taxon>Enterococcus</taxon>
    </lineage>
</organism>
<protein>
    <submittedName>
        <fullName evidence="1">CHAP domain-containing protein</fullName>
    </submittedName>
</protein>
<dbReference type="Proteomes" id="UP001269061">
    <property type="component" value="Unassembled WGS sequence"/>
</dbReference>
<reference evidence="1 2" key="1">
    <citation type="submission" date="2023-03" db="EMBL/GenBank/DDBJ databases">
        <authorList>
            <person name="Shen W."/>
            <person name="Cai J."/>
        </authorList>
    </citation>
    <scope>NUCLEOTIDE SEQUENCE [LARGE SCALE GENOMIC DNA]</scope>
    <source>
        <strain evidence="1 2">Y59</strain>
    </source>
</reference>
<evidence type="ECO:0000313" key="1">
    <source>
        <dbReference type="EMBL" id="MDT2769611.1"/>
    </source>
</evidence>
<keyword evidence="2" id="KW-1185">Reference proteome</keyword>